<dbReference type="STRING" id="1912961.BU204_29475"/>
<dbReference type="Gene3D" id="1.20.120.520">
    <property type="entry name" value="nmb1532 protein domain like"/>
    <property type="match status" value="1"/>
</dbReference>
<evidence type="ECO:0000313" key="4">
    <source>
        <dbReference type="Proteomes" id="UP000185596"/>
    </source>
</evidence>
<gene>
    <name evidence="3" type="ORF">BU204_29475</name>
</gene>
<reference evidence="3 4" key="1">
    <citation type="submission" date="2016-12" db="EMBL/GenBank/DDBJ databases">
        <title>The draft genome sequence of Actinophytocola sp. 11-183.</title>
        <authorList>
            <person name="Wang W."/>
            <person name="Yuan L."/>
        </authorList>
    </citation>
    <scope>NUCLEOTIDE SEQUENCE [LARGE SCALE GENOMIC DNA]</scope>
    <source>
        <strain evidence="3 4">11-183</strain>
    </source>
</reference>
<evidence type="ECO:0000313" key="3">
    <source>
        <dbReference type="EMBL" id="OLF11907.1"/>
    </source>
</evidence>
<feature type="region of interest" description="Disordered" evidence="1">
    <location>
        <begin position="137"/>
        <end position="156"/>
    </location>
</feature>
<evidence type="ECO:0000256" key="1">
    <source>
        <dbReference type="SAM" id="MobiDB-lite"/>
    </source>
</evidence>
<proteinExistence type="predicted"/>
<feature type="domain" description="Hemerythrin-like" evidence="2">
    <location>
        <begin position="4"/>
        <end position="117"/>
    </location>
</feature>
<organism evidence="3 4">
    <name type="scientific">Actinophytocola xanthii</name>
    <dbReference type="NCBI Taxonomy" id="1912961"/>
    <lineage>
        <taxon>Bacteria</taxon>
        <taxon>Bacillati</taxon>
        <taxon>Actinomycetota</taxon>
        <taxon>Actinomycetes</taxon>
        <taxon>Pseudonocardiales</taxon>
        <taxon>Pseudonocardiaceae</taxon>
    </lineage>
</organism>
<name>A0A1Q8CBY8_9PSEU</name>
<dbReference type="Pfam" id="PF01814">
    <property type="entry name" value="Hemerythrin"/>
    <property type="match status" value="1"/>
</dbReference>
<dbReference type="OrthoDB" id="9793637at2"/>
<sequence>MTDLVDAVLDDHRVVGRMLDDVAASGDARNRRELLERAIAELSRHWTAEEQFLYPTVRRVLPGGDELADQRLAEHADGERVMNELQHVDAATPRFDELVTGLVDAVRGHLRTEADMLSRLREACPPEELRELGHGYEQSKKVAPTRPHPLVPGTAPANKIVSTGLGLVDRVRDAITRRNT</sequence>
<accession>A0A1Q8CBY8</accession>
<dbReference type="Proteomes" id="UP000185596">
    <property type="component" value="Unassembled WGS sequence"/>
</dbReference>
<dbReference type="PANTHER" id="PTHR35585:SF1">
    <property type="entry name" value="HHE DOMAIN PROTEIN (AFU_ORTHOLOGUE AFUA_4G00730)"/>
    <property type="match status" value="1"/>
</dbReference>
<evidence type="ECO:0000259" key="2">
    <source>
        <dbReference type="Pfam" id="PF01814"/>
    </source>
</evidence>
<comment type="caution">
    <text evidence="3">The sequence shown here is derived from an EMBL/GenBank/DDBJ whole genome shotgun (WGS) entry which is preliminary data.</text>
</comment>
<dbReference type="InterPro" id="IPR012312">
    <property type="entry name" value="Hemerythrin-like"/>
</dbReference>
<protein>
    <recommendedName>
        <fullName evidence="2">Hemerythrin-like domain-containing protein</fullName>
    </recommendedName>
</protein>
<keyword evidence="4" id="KW-1185">Reference proteome</keyword>
<dbReference type="AlphaFoldDB" id="A0A1Q8CBY8"/>
<dbReference type="PANTHER" id="PTHR35585">
    <property type="entry name" value="HHE DOMAIN PROTEIN (AFU_ORTHOLOGUE AFUA_4G00730)"/>
    <property type="match status" value="1"/>
</dbReference>
<dbReference type="EMBL" id="MSIE01000063">
    <property type="protein sequence ID" value="OLF11907.1"/>
    <property type="molecule type" value="Genomic_DNA"/>
</dbReference>
<dbReference type="RefSeq" id="WP_075129050.1">
    <property type="nucleotide sequence ID" value="NZ_MSIE01000063.1"/>
</dbReference>